<reference evidence="3 4" key="1">
    <citation type="submission" date="2023-10" db="EMBL/GenBank/DDBJ databases">
        <authorList>
            <person name="Venkata Ramana C."/>
            <person name="Sasikala C."/>
            <person name="Dhurka M."/>
        </authorList>
    </citation>
    <scope>NUCLEOTIDE SEQUENCE [LARGE SCALE GENOMIC DNA]</scope>
    <source>
        <strain evidence="3 4">KCTC 32151</strain>
    </source>
</reference>
<dbReference type="EMBL" id="JAWLIP010000006">
    <property type="protein sequence ID" value="MDV6227484.1"/>
    <property type="molecule type" value="Genomic_DNA"/>
</dbReference>
<sequence length="399" mass="42837">MFFKTKNLVTTTIALGAFVSVLSFAAVSQEQAAPANSESSEIEEIEKALAPYVMPESGPFRPDQIEIANKAAIAAWARSAHADARSESFSHWNEDGAIPPNCATCHSGEGFRAFHGLDGSAPGLPEPPIPTGGVVDCETCHNPGLSAIKEVKLPSGLSHPVAPGEASCITCHQGRAAGVTVATAVGEKDEDTPDKELRFINPHYAVAASMWLGGYAASGYHYPGKEYSGRFFHARPVSTCVSCHEPHTLEVSEQTCMTCHENAALDDIRLSRVSFDGSGDVKKGIRADIAANADRLKGLMTAYAAEVAGAPMIYDGHRYPYFFADMNGDGRIDEVDGRAVGYNAWTPRLLKATYNWKFVTADPGAFAHNPHYALELLYDSIEDLAGALGQDMTAWNLQR</sequence>
<dbReference type="InterPro" id="IPR036280">
    <property type="entry name" value="Multihaem_cyt_sf"/>
</dbReference>
<feature type="signal peptide" evidence="2">
    <location>
        <begin position="1"/>
        <end position="25"/>
    </location>
</feature>
<keyword evidence="4" id="KW-1185">Reference proteome</keyword>
<name>A0ABU4AMP6_9HYPH</name>
<dbReference type="InterPro" id="IPR051829">
    <property type="entry name" value="Multiheme_Cytochr_ET"/>
</dbReference>
<dbReference type="PANTHER" id="PTHR35038">
    <property type="entry name" value="DISSIMILATORY SULFITE REDUCTASE SIRA"/>
    <property type="match status" value="1"/>
</dbReference>
<dbReference type="Gene3D" id="1.20.140.10">
    <property type="entry name" value="Butyryl-CoA Dehydrogenase, subunit A, domain 3"/>
    <property type="match status" value="1"/>
</dbReference>
<evidence type="ECO:0000256" key="1">
    <source>
        <dbReference type="ARBA" id="ARBA00022729"/>
    </source>
</evidence>
<dbReference type="Proteomes" id="UP001185659">
    <property type="component" value="Unassembled WGS sequence"/>
</dbReference>
<evidence type="ECO:0000256" key="2">
    <source>
        <dbReference type="SAM" id="SignalP"/>
    </source>
</evidence>
<dbReference type="RefSeq" id="WP_317561740.1">
    <property type="nucleotide sequence ID" value="NZ_JAWLIP010000006.1"/>
</dbReference>
<dbReference type="SUPFAM" id="SSF48695">
    <property type="entry name" value="Multiheme cytochromes"/>
    <property type="match status" value="1"/>
</dbReference>
<organism evidence="3 4">
    <name type="scientific">Nitratireductor aquimarinus</name>
    <dbReference type="NCBI Taxonomy" id="889300"/>
    <lineage>
        <taxon>Bacteria</taxon>
        <taxon>Pseudomonadati</taxon>
        <taxon>Pseudomonadota</taxon>
        <taxon>Alphaproteobacteria</taxon>
        <taxon>Hyphomicrobiales</taxon>
        <taxon>Phyllobacteriaceae</taxon>
        <taxon>Nitratireductor</taxon>
    </lineage>
</organism>
<evidence type="ECO:0000313" key="4">
    <source>
        <dbReference type="Proteomes" id="UP001185659"/>
    </source>
</evidence>
<proteinExistence type="predicted"/>
<comment type="caution">
    <text evidence="3">The sequence shown here is derived from an EMBL/GenBank/DDBJ whole genome shotgun (WGS) entry which is preliminary data.</text>
</comment>
<keyword evidence="1 2" id="KW-0732">Signal</keyword>
<evidence type="ECO:0000313" key="3">
    <source>
        <dbReference type="EMBL" id="MDV6227484.1"/>
    </source>
</evidence>
<protein>
    <submittedName>
        <fullName evidence="3">Cytochrome C</fullName>
    </submittedName>
</protein>
<accession>A0ABU4AMP6</accession>
<gene>
    <name evidence="3" type="ORF">R2G56_14385</name>
</gene>
<dbReference type="Gene3D" id="1.10.1130.10">
    <property type="entry name" value="Flavocytochrome C3, Chain A"/>
    <property type="match status" value="1"/>
</dbReference>
<feature type="chain" id="PRO_5045332222" evidence="2">
    <location>
        <begin position="26"/>
        <end position="399"/>
    </location>
</feature>